<dbReference type="AlphaFoldDB" id="A0A511X028"/>
<sequence length="67" mass="7609">MDAHDGEGVCRSLSRGHEEGLKLAIEEILINNFHHVANSTLVSCHYRSRSNIYGAPYHHLTEHDQEL</sequence>
<proteinExistence type="predicted"/>
<protein>
    <submittedName>
        <fullName evidence="1">Uncharacterized protein</fullName>
    </submittedName>
</protein>
<dbReference type="Proteomes" id="UP000321400">
    <property type="component" value="Unassembled WGS sequence"/>
</dbReference>
<keyword evidence="2" id="KW-1185">Reference proteome</keyword>
<name>A0A511X028_9BACI</name>
<evidence type="ECO:0000313" key="2">
    <source>
        <dbReference type="Proteomes" id="UP000321400"/>
    </source>
</evidence>
<gene>
    <name evidence="1" type="ORF">HAL01_07590</name>
</gene>
<reference evidence="1 2" key="1">
    <citation type="submission" date="2019-07" db="EMBL/GenBank/DDBJ databases">
        <title>Whole genome shotgun sequence of Halolactibacillus alkaliphilus NBRC 103919.</title>
        <authorList>
            <person name="Hosoyama A."/>
            <person name="Uohara A."/>
            <person name="Ohji S."/>
            <person name="Ichikawa N."/>
        </authorList>
    </citation>
    <scope>NUCLEOTIDE SEQUENCE [LARGE SCALE GENOMIC DNA]</scope>
    <source>
        <strain evidence="1 2">NBRC 103919</strain>
    </source>
</reference>
<dbReference type="EMBL" id="BJYE01000007">
    <property type="protein sequence ID" value="GEN56295.1"/>
    <property type="molecule type" value="Genomic_DNA"/>
</dbReference>
<comment type="caution">
    <text evidence="1">The sequence shown here is derived from an EMBL/GenBank/DDBJ whole genome shotgun (WGS) entry which is preliminary data.</text>
</comment>
<evidence type="ECO:0000313" key="1">
    <source>
        <dbReference type="EMBL" id="GEN56295.1"/>
    </source>
</evidence>
<accession>A0A511X028</accession>
<organism evidence="1 2">
    <name type="scientific">Halolactibacillus alkaliphilus</name>
    <dbReference type="NCBI Taxonomy" id="442899"/>
    <lineage>
        <taxon>Bacteria</taxon>
        <taxon>Bacillati</taxon>
        <taxon>Bacillota</taxon>
        <taxon>Bacilli</taxon>
        <taxon>Bacillales</taxon>
        <taxon>Bacillaceae</taxon>
        <taxon>Halolactibacillus</taxon>
    </lineage>
</organism>